<dbReference type="AlphaFoldDB" id="A0A6M6E190"/>
<keyword evidence="1" id="KW-0614">Plasmid</keyword>
<dbReference type="RefSeq" id="WP_171778820.1">
    <property type="nucleotide sequence ID" value="NZ_CP045273.1"/>
</dbReference>
<geneLocation type="plasmid" evidence="2">
    <name>pfdu301a</name>
</geneLocation>
<organism evidence="1 2">
    <name type="scientific">Priestia megaterium</name>
    <name type="common">Bacillus megaterium</name>
    <dbReference type="NCBI Taxonomy" id="1404"/>
    <lineage>
        <taxon>Bacteria</taxon>
        <taxon>Bacillati</taxon>
        <taxon>Bacillota</taxon>
        <taxon>Bacilli</taxon>
        <taxon>Bacillales</taxon>
        <taxon>Bacillaceae</taxon>
        <taxon>Priestia</taxon>
    </lineage>
</organism>
<dbReference type="Proteomes" id="UP000501076">
    <property type="component" value="Plasmid pFDU301A"/>
</dbReference>
<sequence length="89" mass="10659">MKNRSRSYYRHQRNRAIKHKLGILINVWNWDLEEDGDHSWIANPGKLSKAKLNCSCNLCKYEKNYKIKKPHIKAKLKQMKKEISDFLSE</sequence>
<dbReference type="EMBL" id="CP045273">
    <property type="protein sequence ID" value="QJX80821.1"/>
    <property type="molecule type" value="Genomic_DNA"/>
</dbReference>
<name>A0A6M6E190_PRIMG</name>
<gene>
    <name evidence="1" type="ORF">FDZ14_32545</name>
</gene>
<evidence type="ECO:0000313" key="2">
    <source>
        <dbReference type="Proteomes" id="UP000501076"/>
    </source>
</evidence>
<protein>
    <submittedName>
        <fullName evidence="1">Uncharacterized protein</fullName>
    </submittedName>
</protein>
<proteinExistence type="predicted"/>
<accession>A0A6M6E190</accession>
<evidence type="ECO:0000313" key="1">
    <source>
        <dbReference type="EMBL" id="QJX80821.1"/>
    </source>
</evidence>
<reference evidence="1 2" key="1">
    <citation type="submission" date="2019-10" db="EMBL/GenBank/DDBJ databases">
        <title>Complete genome sequences for adaption low water activity.</title>
        <authorList>
            <person name="Zhao L."/>
            <person name="Zhong J."/>
        </authorList>
    </citation>
    <scope>NUCLEOTIDE SEQUENCE [LARGE SCALE GENOMIC DNA]</scope>
    <source>
        <strain evidence="1 2">FDU301</strain>
        <plasmid evidence="2">pfdu301a</plasmid>
    </source>
</reference>